<name>A0ABN1FHJ2_9ACTN</name>
<sequence>MAKQDRAIRTRRAILEAAAIVFEKQGFQAATITDILKTAGVTKGALYFHFQSKEALAHGVLNEQGSGPSLPPQPVKLQELIDSGSVLAHRLRTDHLVRASIRLTLDQQATGLDRSGPFRHWSEVNVKVLTLAQARGELMPNVVISDTAELYVGAFAGLQMMSQTLSDYQDLSHRHLVLQRHVMSSIAVPSVLAALDFSEDRGERLAAEMELSAADAECEAAAV</sequence>
<gene>
    <name evidence="6" type="ORF">GCM10010394_20340</name>
</gene>
<dbReference type="InterPro" id="IPR023772">
    <property type="entry name" value="DNA-bd_HTH_TetR-type_CS"/>
</dbReference>
<evidence type="ECO:0000256" key="2">
    <source>
        <dbReference type="ARBA" id="ARBA00023125"/>
    </source>
</evidence>
<protein>
    <submittedName>
        <fullName evidence="6">ScbR family autoregulator-binding transcription factor</fullName>
    </submittedName>
</protein>
<accession>A0ABN1FHJ2</accession>
<dbReference type="InterPro" id="IPR036271">
    <property type="entry name" value="Tet_transcr_reg_TetR-rel_C_sf"/>
</dbReference>
<keyword evidence="2 4" id="KW-0238">DNA-binding</keyword>
<keyword evidence="1" id="KW-0805">Transcription regulation</keyword>
<dbReference type="PANTHER" id="PTHR30055:SF234">
    <property type="entry name" value="HTH-TYPE TRANSCRIPTIONAL REGULATOR BETI"/>
    <property type="match status" value="1"/>
</dbReference>
<dbReference type="NCBIfam" id="NF041196">
    <property type="entry name" value="ScbR_bind_reg"/>
    <property type="match status" value="1"/>
</dbReference>
<dbReference type="Proteomes" id="UP001500668">
    <property type="component" value="Unassembled WGS sequence"/>
</dbReference>
<evidence type="ECO:0000313" key="6">
    <source>
        <dbReference type="EMBL" id="GAA0590925.1"/>
    </source>
</evidence>
<comment type="caution">
    <text evidence="6">The sequence shown here is derived from an EMBL/GenBank/DDBJ whole genome shotgun (WGS) entry which is preliminary data.</text>
</comment>
<dbReference type="SUPFAM" id="SSF46689">
    <property type="entry name" value="Homeodomain-like"/>
    <property type="match status" value="1"/>
</dbReference>
<reference evidence="6 7" key="1">
    <citation type="journal article" date="2019" name="Int. J. Syst. Evol. Microbiol.">
        <title>The Global Catalogue of Microorganisms (GCM) 10K type strain sequencing project: providing services to taxonomists for standard genome sequencing and annotation.</title>
        <authorList>
            <consortium name="The Broad Institute Genomics Platform"/>
            <consortium name="The Broad Institute Genome Sequencing Center for Infectious Disease"/>
            <person name="Wu L."/>
            <person name="Ma J."/>
        </authorList>
    </citation>
    <scope>NUCLEOTIDE SEQUENCE [LARGE SCALE GENOMIC DNA]</scope>
    <source>
        <strain evidence="6 7">JCM 5067</strain>
    </source>
</reference>
<evidence type="ECO:0000256" key="4">
    <source>
        <dbReference type="PROSITE-ProRule" id="PRU00335"/>
    </source>
</evidence>
<feature type="DNA-binding region" description="H-T-H motif" evidence="4">
    <location>
        <begin position="31"/>
        <end position="50"/>
    </location>
</feature>
<evidence type="ECO:0000313" key="7">
    <source>
        <dbReference type="Proteomes" id="UP001500668"/>
    </source>
</evidence>
<dbReference type="SUPFAM" id="SSF48498">
    <property type="entry name" value="Tetracyclin repressor-like, C-terminal domain"/>
    <property type="match status" value="1"/>
</dbReference>
<dbReference type="PROSITE" id="PS50977">
    <property type="entry name" value="HTH_TETR_2"/>
    <property type="match status" value="1"/>
</dbReference>
<evidence type="ECO:0000256" key="3">
    <source>
        <dbReference type="ARBA" id="ARBA00023163"/>
    </source>
</evidence>
<evidence type="ECO:0000256" key="1">
    <source>
        <dbReference type="ARBA" id="ARBA00023015"/>
    </source>
</evidence>
<keyword evidence="3" id="KW-0804">Transcription</keyword>
<dbReference type="PROSITE" id="PS01081">
    <property type="entry name" value="HTH_TETR_1"/>
    <property type="match status" value="1"/>
</dbReference>
<dbReference type="InterPro" id="IPR050109">
    <property type="entry name" value="HTH-type_TetR-like_transc_reg"/>
</dbReference>
<proteinExistence type="predicted"/>
<dbReference type="Gene3D" id="1.10.357.10">
    <property type="entry name" value="Tetracycline Repressor, domain 2"/>
    <property type="match status" value="1"/>
</dbReference>
<keyword evidence="7" id="KW-1185">Reference proteome</keyword>
<dbReference type="EMBL" id="BAAACA010000011">
    <property type="protein sequence ID" value="GAA0590925.1"/>
    <property type="molecule type" value="Genomic_DNA"/>
</dbReference>
<dbReference type="PANTHER" id="PTHR30055">
    <property type="entry name" value="HTH-TYPE TRANSCRIPTIONAL REGULATOR RUTR"/>
    <property type="match status" value="1"/>
</dbReference>
<dbReference type="RefSeq" id="WP_344072546.1">
    <property type="nucleotide sequence ID" value="NZ_BAAACA010000011.1"/>
</dbReference>
<dbReference type="InterPro" id="IPR009057">
    <property type="entry name" value="Homeodomain-like_sf"/>
</dbReference>
<dbReference type="Pfam" id="PF00440">
    <property type="entry name" value="TetR_N"/>
    <property type="match status" value="1"/>
</dbReference>
<dbReference type="InterPro" id="IPR001647">
    <property type="entry name" value="HTH_TetR"/>
</dbReference>
<dbReference type="InterPro" id="IPR047923">
    <property type="entry name" value="ArpA-like"/>
</dbReference>
<dbReference type="PRINTS" id="PR00455">
    <property type="entry name" value="HTHTETR"/>
</dbReference>
<evidence type="ECO:0000259" key="5">
    <source>
        <dbReference type="PROSITE" id="PS50977"/>
    </source>
</evidence>
<feature type="domain" description="HTH tetR-type" evidence="5">
    <location>
        <begin position="8"/>
        <end position="68"/>
    </location>
</feature>
<organism evidence="6 7">
    <name type="scientific">Streptomyces crystallinus</name>
    <dbReference type="NCBI Taxonomy" id="68191"/>
    <lineage>
        <taxon>Bacteria</taxon>
        <taxon>Bacillati</taxon>
        <taxon>Actinomycetota</taxon>
        <taxon>Actinomycetes</taxon>
        <taxon>Kitasatosporales</taxon>
        <taxon>Streptomycetaceae</taxon>
        <taxon>Streptomyces</taxon>
    </lineage>
</organism>